<feature type="domain" description="Gamma tubulin complex component C-terminal" evidence="7">
    <location>
        <begin position="709"/>
        <end position="986"/>
    </location>
</feature>
<dbReference type="GO" id="GO:0051321">
    <property type="term" value="P:meiotic cell cycle"/>
    <property type="evidence" value="ECO:0007669"/>
    <property type="project" value="TreeGrafter"/>
</dbReference>
<gene>
    <name evidence="9" type="ORF">FSP39_013230</name>
</gene>
<dbReference type="GO" id="GO:0005874">
    <property type="term" value="C:microtubule"/>
    <property type="evidence" value="ECO:0007669"/>
    <property type="project" value="UniProtKB-KW"/>
</dbReference>
<sequence length="1043" mass="120447">MARWRSGYEQDLKRLIKQLTGFKETEENFGLCLQFASSNLRFHRFLDVDSHKVSKSLQGMIEKFDIHSQQEKASTLQKFSDEFLNMVGLEGRTTGKTDTHYALLSLLLLLANSPTHATYREKPRIIKIPEPEEKFDWFAYLMEGEETLSTIYADSDSDSEPDEGSEDSDVPHISDADDHAQAPPVMPSDPSLSVIMSDASTLYVVDDAPTQEEDSVVWLKRNVTVQYWHGMERDNSNDVENLANNWERYKEQCNPLYSRQSRIEMTEIQLMREVLWMLSGVKDSFVFVYDGQKHRVRENIGVSHLTDNSLYSSLADFAKYGTFLHKLQSFTENVVDLSCSAASGRGDLVSQTYQAFCNTIATFLANIRRELTALEVRIKKQKEIKTLALLKAELSPWLHKIEAVHSVYVEGIEEADWLQNNCHRASHLLSVLYKAVLEYDTLGHYANEMLELMLPMWIQTSKPYIDIIDEWITHGNLEDPMKEFLMRRNENVKTLDEKFWETSFTVLLPSDSTPYKTPSPDKRLSLNRTSVGTGGLPYWAPQFLEPIVLKVVLAGKSMEMLQDLGKLSEVLGHEGSKEKSLYITFLESLQDMLGTKSIDISDTQPGDGENVSKEISLYTQQLDQQMKMKGVYDPLLKMNFQNIFTACMTRLKEGVQNESYEDSMLSSISTDNLRPVNLILEQCLYPHVVQKYTKVCSRLVQILKEDYRLMDYLAAMRQYFLMESGDTMFDFYMPLFDKIRLHEQWRDISTVNLLLHEAVQVRFPDDVSRLSVQIEELPKDRKPINVTDCLKLHFKVPWPVDVVINSRSQEIYNQIFTFLLQVKRAKYCLDELRAFDLSRERILFSMSTDDFSLHLDDDMPRDGRIHRMNILRMRLLYFVNSLHNYVMTRILHSTGMEFKVEIEKAQDLDQMIAIHNKYVNTIYERCLFHRKVSFLKDAVMGVLNLVLVFQSLWDKGIDEISLQSIENMEEEFTRLILFLSSFLNNIISRGSFPHLACAVWCVTSEGSRKDVSQVKDPGQTGLHVCAEFSIAAPAGVCWYFQHP</sequence>
<dbReference type="GO" id="GO:0051225">
    <property type="term" value="P:spindle assembly"/>
    <property type="evidence" value="ECO:0007669"/>
    <property type="project" value="TreeGrafter"/>
</dbReference>
<evidence type="ECO:0000259" key="7">
    <source>
        <dbReference type="Pfam" id="PF04130"/>
    </source>
</evidence>
<keyword evidence="2 5" id="KW-0963">Cytoplasm</keyword>
<dbReference type="EMBL" id="VSWD01000011">
    <property type="protein sequence ID" value="KAK3087994.1"/>
    <property type="molecule type" value="Genomic_DNA"/>
</dbReference>
<feature type="compositionally biased region" description="Basic and acidic residues" evidence="6">
    <location>
        <begin position="169"/>
        <end position="180"/>
    </location>
</feature>
<dbReference type="GO" id="GO:0007020">
    <property type="term" value="P:microtubule nucleation"/>
    <property type="evidence" value="ECO:0007669"/>
    <property type="project" value="InterPro"/>
</dbReference>
<dbReference type="GO" id="GO:0000930">
    <property type="term" value="C:gamma-tubulin complex"/>
    <property type="evidence" value="ECO:0007669"/>
    <property type="project" value="TreeGrafter"/>
</dbReference>
<dbReference type="InterPro" id="IPR059169">
    <property type="entry name" value="GCP5_N_ext"/>
</dbReference>
<name>A0AA88XLF8_PINIB</name>
<comment type="subcellular location">
    <subcellularLocation>
        <location evidence="5">Cytoplasm</location>
        <location evidence="5">Cytoskeleton</location>
        <location evidence="5">Microtubule organizing center</location>
    </subcellularLocation>
</comment>
<proteinExistence type="inferred from homology"/>
<evidence type="ECO:0000256" key="5">
    <source>
        <dbReference type="RuleBase" id="RU363050"/>
    </source>
</evidence>
<comment type="caution">
    <text evidence="9">The sequence shown here is derived from an EMBL/GenBank/DDBJ whole genome shotgun (WGS) entry which is preliminary data.</text>
</comment>
<evidence type="ECO:0000259" key="8">
    <source>
        <dbReference type="Pfam" id="PF17681"/>
    </source>
</evidence>
<dbReference type="Proteomes" id="UP001186944">
    <property type="component" value="Unassembled WGS sequence"/>
</dbReference>
<evidence type="ECO:0000256" key="2">
    <source>
        <dbReference type="ARBA" id="ARBA00022490"/>
    </source>
</evidence>
<feature type="domain" description="Gamma tubulin complex component protein N-terminal" evidence="8">
    <location>
        <begin position="271"/>
        <end position="572"/>
    </location>
</feature>
<dbReference type="InterPro" id="IPR042241">
    <property type="entry name" value="GCP_C_sf"/>
</dbReference>
<evidence type="ECO:0000313" key="10">
    <source>
        <dbReference type="Proteomes" id="UP001186944"/>
    </source>
</evidence>
<evidence type="ECO:0000256" key="6">
    <source>
        <dbReference type="SAM" id="MobiDB-lite"/>
    </source>
</evidence>
<dbReference type="GO" id="GO:0000922">
    <property type="term" value="C:spindle pole"/>
    <property type="evidence" value="ECO:0007669"/>
    <property type="project" value="InterPro"/>
</dbReference>
<dbReference type="GO" id="GO:0031122">
    <property type="term" value="P:cytoplasmic microtubule organization"/>
    <property type="evidence" value="ECO:0007669"/>
    <property type="project" value="TreeGrafter"/>
</dbReference>
<protein>
    <recommendedName>
        <fullName evidence="5">Gamma-tubulin complex component</fullName>
    </recommendedName>
</protein>
<dbReference type="PANTHER" id="PTHR19302">
    <property type="entry name" value="GAMMA TUBULIN COMPLEX PROTEIN"/>
    <property type="match status" value="1"/>
</dbReference>
<dbReference type="AlphaFoldDB" id="A0AA88XLF8"/>
<keyword evidence="3 5" id="KW-0493">Microtubule</keyword>
<dbReference type="PANTHER" id="PTHR19302:SF33">
    <property type="entry name" value="GAMMA-TUBULIN COMPLEX COMPONENT 5"/>
    <property type="match status" value="1"/>
</dbReference>
<feature type="region of interest" description="Disordered" evidence="6">
    <location>
        <begin position="153"/>
        <end position="191"/>
    </location>
</feature>
<keyword evidence="4 5" id="KW-0206">Cytoskeleton</keyword>
<reference evidence="9" key="1">
    <citation type="submission" date="2019-08" db="EMBL/GenBank/DDBJ databases">
        <title>The improved chromosome-level genome for the pearl oyster Pinctada fucata martensii using PacBio sequencing and Hi-C.</title>
        <authorList>
            <person name="Zheng Z."/>
        </authorList>
    </citation>
    <scope>NUCLEOTIDE SEQUENCE</scope>
    <source>
        <strain evidence="9">ZZ-2019</strain>
        <tissue evidence="9">Adductor muscle</tissue>
    </source>
</reference>
<dbReference type="Pfam" id="PF17681">
    <property type="entry name" value="GCP_N_terminal"/>
    <property type="match status" value="1"/>
</dbReference>
<dbReference type="GO" id="GO:0000278">
    <property type="term" value="P:mitotic cell cycle"/>
    <property type="evidence" value="ECO:0007669"/>
    <property type="project" value="TreeGrafter"/>
</dbReference>
<dbReference type="CDD" id="cd22572">
    <property type="entry name" value="GCP5_NTD"/>
    <property type="match status" value="1"/>
</dbReference>
<evidence type="ECO:0000313" key="9">
    <source>
        <dbReference type="EMBL" id="KAK3087994.1"/>
    </source>
</evidence>
<evidence type="ECO:0000256" key="3">
    <source>
        <dbReference type="ARBA" id="ARBA00022701"/>
    </source>
</evidence>
<accession>A0AA88XLF8</accession>
<dbReference type="GO" id="GO:0043015">
    <property type="term" value="F:gamma-tubulin binding"/>
    <property type="evidence" value="ECO:0007669"/>
    <property type="project" value="InterPro"/>
</dbReference>
<keyword evidence="10" id="KW-1185">Reference proteome</keyword>
<comment type="similarity">
    <text evidence="1 5">Belongs to the TUBGCP family.</text>
</comment>
<dbReference type="GO" id="GO:0051011">
    <property type="term" value="F:microtubule minus-end binding"/>
    <property type="evidence" value="ECO:0007669"/>
    <property type="project" value="TreeGrafter"/>
</dbReference>
<dbReference type="InterPro" id="IPR040457">
    <property type="entry name" value="GCP_C"/>
</dbReference>
<dbReference type="Gene3D" id="1.20.120.1900">
    <property type="entry name" value="Gamma-tubulin complex, C-terminal domain"/>
    <property type="match status" value="1"/>
</dbReference>
<evidence type="ECO:0000256" key="4">
    <source>
        <dbReference type="ARBA" id="ARBA00023212"/>
    </source>
</evidence>
<evidence type="ECO:0000256" key="1">
    <source>
        <dbReference type="ARBA" id="ARBA00010337"/>
    </source>
</evidence>
<feature type="compositionally biased region" description="Acidic residues" evidence="6">
    <location>
        <begin position="155"/>
        <end position="168"/>
    </location>
</feature>
<dbReference type="Pfam" id="PF04130">
    <property type="entry name" value="GCP_C_terminal"/>
    <property type="match status" value="1"/>
</dbReference>
<organism evidence="9 10">
    <name type="scientific">Pinctada imbricata</name>
    <name type="common">Atlantic pearl-oyster</name>
    <name type="synonym">Pinctada martensii</name>
    <dbReference type="NCBI Taxonomy" id="66713"/>
    <lineage>
        <taxon>Eukaryota</taxon>
        <taxon>Metazoa</taxon>
        <taxon>Spiralia</taxon>
        <taxon>Lophotrochozoa</taxon>
        <taxon>Mollusca</taxon>
        <taxon>Bivalvia</taxon>
        <taxon>Autobranchia</taxon>
        <taxon>Pteriomorphia</taxon>
        <taxon>Pterioida</taxon>
        <taxon>Pterioidea</taxon>
        <taxon>Pteriidae</taxon>
        <taxon>Pinctada</taxon>
    </lineage>
</organism>
<dbReference type="InterPro" id="IPR007259">
    <property type="entry name" value="GCP"/>
</dbReference>
<dbReference type="InterPro" id="IPR041470">
    <property type="entry name" value="GCP_N"/>
</dbReference>